<comment type="pathway">
    <text evidence="2">Protein modification; protein glycosylation.</text>
</comment>
<evidence type="ECO:0000256" key="12">
    <source>
        <dbReference type="ARBA" id="ARBA00045097"/>
    </source>
</evidence>
<proteinExistence type="inferred from homology"/>
<keyword evidence="5" id="KW-0328">Glycosyltransferase</keyword>
<dbReference type="InterPro" id="IPR001173">
    <property type="entry name" value="Glyco_trans_2-like"/>
</dbReference>
<comment type="similarity">
    <text evidence="3">Belongs to the glycosyltransferase 2 family.</text>
</comment>
<protein>
    <recommendedName>
        <fullName evidence="4">dolichyl-phosphate beta-glucosyltransferase</fullName>
        <ecNumber evidence="4">2.4.1.117</ecNumber>
    </recommendedName>
</protein>
<dbReference type="PANTHER" id="PTHR10859:SF91">
    <property type="entry name" value="DOLICHYL-PHOSPHATE BETA-GLUCOSYLTRANSFERASE"/>
    <property type="match status" value="1"/>
</dbReference>
<evidence type="ECO:0000256" key="7">
    <source>
        <dbReference type="ARBA" id="ARBA00022692"/>
    </source>
</evidence>
<dbReference type="HOGENOM" id="CLU_033536_9_0_7"/>
<accession>D0LH22</accession>
<evidence type="ECO:0000256" key="5">
    <source>
        <dbReference type="ARBA" id="ARBA00022676"/>
    </source>
</evidence>
<dbReference type="Gene3D" id="3.90.550.10">
    <property type="entry name" value="Spore Coat Polysaccharide Biosynthesis Protein SpsA, Chain A"/>
    <property type="match status" value="1"/>
</dbReference>
<comment type="subcellular location">
    <subcellularLocation>
        <location evidence="1">Endoplasmic reticulum membrane</location>
        <topology evidence="1">Single-pass membrane protein</topology>
    </subcellularLocation>
</comment>
<evidence type="ECO:0000256" key="6">
    <source>
        <dbReference type="ARBA" id="ARBA00022679"/>
    </source>
</evidence>
<evidence type="ECO:0000256" key="13">
    <source>
        <dbReference type="SAM" id="MobiDB-lite"/>
    </source>
</evidence>
<evidence type="ECO:0000313" key="15">
    <source>
        <dbReference type="EMBL" id="ACY14744.1"/>
    </source>
</evidence>
<dbReference type="InterPro" id="IPR035518">
    <property type="entry name" value="DPG_synthase"/>
</dbReference>
<evidence type="ECO:0000256" key="1">
    <source>
        <dbReference type="ARBA" id="ARBA00004389"/>
    </source>
</evidence>
<dbReference type="AlphaFoldDB" id="D0LH22"/>
<evidence type="ECO:0000256" key="8">
    <source>
        <dbReference type="ARBA" id="ARBA00022824"/>
    </source>
</evidence>
<evidence type="ECO:0000256" key="2">
    <source>
        <dbReference type="ARBA" id="ARBA00004922"/>
    </source>
</evidence>
<dbReference type="Pfam" id="PF00535">
    <property type="entry name" value="Glycos_transf_2"/>
    <property type="match status" value="1"/>
</dbReference>
<evidence type="ECO:0000259" key="14">
    <source>
        <dbReference type="Pfam" id="PF00535"/>
    </source>
</evidence>
<dbReference type="KEGG" id="hoh:Hoch_2199"/>
<keyword evidence="10" id="KW-1133">Transmembrane helix</keyword>
<keyword evidence="11" id="KW-0472">Membrane</keyword>
<evidence type="ECO:0000256" key="4">
    <source>
        <dbReference type="ARBA" id="ARBA00012583"/>
    </source>
</evidence>
<name>D0LH22_HALO1</name>
<dbReference type="CDD" id="cd04188">
    <property type="entry name" value="DPG_synthase"/>
    <property type="match status" value="1"/>
</dbReference>
<comment type="catalytic activity">
    <reaction evidence="12">
        <text>a di-trans,poly-cis-dolichyl phosphate + UDP-alpha-D-glucose = a di-trans,poly-cis-dolichyl beta-D-glucosyl phosphate + UDP</text>
        <dbReference type="Rhea" id="RHEA:15401"/>
        <dbReference type="Rhea" id="RHEA-COMP:19498"/>
        <dbReference type="Rhea" id="RHEA-COMP:19502"/>
        <dbReference type="ChEBI" id="CHEBI:57525"/>
        <dbReference type="ChEBI" id="CHEBI:57683"/>
        <dbReference type="ChEBI" id="CHEBI:58223"/>
        <dbReference type="ChEBI" id="CHEBI:58885"/>
        <dbReference type="EC" id="2.4.1.117"/>
    </reaction>
    <physiologicalReaction direction="left-to-right" evidence="12">
        <dbReference type="Rhea" id="RHEA:15402"/>
    </physiologicalReaction>
</comment>
<dbReference type="Proteomes" id="UP000001880">
    <property type="component" value="Chromosome"/>
</dbReference>
<dbReference type="SUPFAM" id="SSF53448">
    <property type="entry name" value="Nucleotide-diphospho-sugar transferases"/>
    <property type="match status" value="1"/>
</dbReference>
<dbReference type="EC" id="2.4.1.117" evidence="4"/>
<dbReference type="GO" id="GO:0006487">
    <property type="term" value="P:protein N-linked glycosylation"/>
    <property type="evidence" value="ECO:0007669"/>
    <property type="project" value="TreeGrafter"/>
</dbReference>
<keyword evidence="7" id="KW-0812">Transmembrane</keyword>
<dbReference type="CAZy" id="GT2">
    <property type="family name" value="Glycosyltransferase Family 2"/>
</dbReference>
<dbReference type="STRING" id="502025.Hoch_2199"/>
<dbReference type="InterPro" id="IPR029044">
    <property type="entry name" value="Nucleotide-diphossugar_trans"/>
</dbReference>
<keyword evidence="9" id="KW-0735">Signal-anchor</keyword>
<keyword evidence="8" id="KW-0256">Endoplasmic reticulum</keyword>
<feature type="region of interest" description="Disordered" evidence="13">
    <location>
        <begin position="267"/>
        <end position="289"/>
    </location>
</feature>
<dbReference type="eggNOG" id="COG0463">
    <property type="taxonomic scope" value="Bacteria"/>
</dbReference>
<reference evidence="15 16" key="1">
    <citation type="journal article" date="2010" name="Stand. Genomic Sci.">
        <title>Complete genome sequence of Haliangium ochraceum type strain (SMP-2).</title>
        <authorList>
            <consortium name="US DOE Joint Genome Institute (JGI-PGF)"/>
            <person name="Ivanova N."/>
            <person name="Daum C."/>
            <person name="Lang E."/>
            <person name="Abt B."/>
            <person name="Kopitz M."/>
            <person name="Saunders E."/>
            <person name="Lapidus A."/>
            <person name="Lucas S."/>
            <person name="Glavina Del Rio T."/>
            <person name="Nolan M."/>
            <person name="Tice H."/>
            <person name="Copeland A."/>
            <person name="Cheng J.F."/>
            <person name="Chen F."/>
            <person name="Bruce D."/>
            <person name="Goodwin L."/>
            <person name="Pitluck S."/>
            <person name="Mavromatis K."/>
            <person name="Pati A."/>
            <person name="Mikhailova N."/>
            <person name="Chen A."/>
            <person name="Palaniappan K."/>
            <person name="Land M."/>
            <person name="Hauser L."/>
            <person name="Chang Y.J."/>
            <person name="Jeffries C.D."/>
            <person name="Detter J.C."/>
            <person name="Brettin T."/>
            <person name="Rohde M."/>
            <person name="Goker M."/>
            <person name="Bristow J."/>
            <person name="Markowitz V."/>
            <person name="Eisen J.A."/>
            <person name="Hugenholtz P."/>
            <person name="Kyrpides N.C."/>
            <person name="Klenk H.P."/>
        </authorList>
    </citation>
    <scope>NUCLEOTIDE SEQUENCE [LARGE SCALE GENOMIC DNA]</scope>
    <source>
        <strain evidence="16">DSM 14365 / CIP 107738 / JCM 11303 / AJ 13395 / SMP-2</strain>
    </source>
</reference>
<dbReference type="GO" id="GO:0004581">
    <property type="term" value="F:dolichyl-phosphate beta-glucosyltransferase activity"/>
    <property type="evidence" value="ECO:0007669"/>
    <property type="project" value="UniProtKB-EC"/>
</dbReference>
<dbReference type="EMBL" id="CP001804">
    <property type="protein sequence ID" value="ACY14744.1"/>
    <property type="molecule type" value="Genomic_DNA"/>
</dbReference>
<gene>
    <name evidence="15" type="ordered locus">Hoch_2199</name>
</gene>
<keyword evidence="16" id="KW-1185">Reference proteome</keyword>
<evidence type="ECO:0000256" key="3">
    <source>
        <dbReference type="ARBA" id="ARBA00006739"/>
    </source>
</evidence>
<evidence type="ECO:0000313" key="16">
    <source>
        <dbReference type="Proteomes" id="UP000001880"/>
    </source>
</evidence>
<keyword evidence="6 15" id="KW-0808">Transferase</keyword>
<feature type="domain" description="Glycosyltransferase 2-like" evidence="14">
    <location>
        <begin position="21"/>
        <end position="190"/>
    </location>
</feature>
<sequence length="289" mass="31823">MLPPDIDILRPRAACASPSISVIIPAFNEAGRIGPYLEAIAHYFAGRDESYELWVVDDGSDDDTAALVRTRAEHDAHLGLLRYPRNRGKGYAVRAGMQMARGALRLFADADGSTPIAEIERLRRAIEARGVDVAIGSRALASDEVVRVVKSHRRIIGECFRLLRRAVLHTDILDSQCGFKLFTATAARRLFAAAQLDGFAFDVELLSLAARAGMRVEEVAVNWSDTPRSRVNLLVDPARMLRDTLRVRRLHRDTRLMTRAEAERAEAARSDLSIDHAAGGDGSDATPTR</sequence>
<evidence type="ECO:0000256" key="10">
    <source>
        <dbReference type="ARBA" id="ARBA00022989"/>
    </source>
</evidence>
<evidence type="ECO:0000256" key="11">
    <source>
        <dbReference type="ARBA" id="ARBA00023136"/>
    </source>
</evidence>
<organism evidence="15 16">
    <name type="scientific">Haliangium ochraceum (strain DSM 14365 / JCM 11303 / SMP-2)</name>
    <dbReference type="NCBI Taxonomy" id="502025"/>
    <lineage>
        <taxon>Bacteria</taxon>
        <taxon>Pseudomonadati</taxon>
        <taxon>Myxococcota</taxon>
        <taxon>Polyangia</taxon>
        <taxon>Haliangiales</taxon>
        <taxon>Kofleriaceae</taxon>
        <taxon>Haliangium</taxon>
    </lineage>
</organism>
<evidence type="ECO:0000256" key="9">
    <source>
        <dbReference type="ARBA" id="ARBA00022968"/>
    </source>
</evidence>
<dbReference type="PANTHER" id="PTHR10859">
    <property type="entry name" value="GLYCOSYL TRANSFERASE"/>
    <property type="match status" value="1"/>
</dbReference>